<evidence type="ECO:0000313" key="2">
    <source>
        <dbReference type="EMBL" id="KAK3361349.1"/>
    </source>
</evidence>
<evidence type="ECO:0000259" key="1">
    <source>
        <dbReference type="Pfam" id="PF01636"/>
    </source>
</evidence>
<accession>A0AAE0JT57</accession>
<protein>
    <submittedName>
        <fullName evidence="2">Phosphotransferase enzyme family protein</fullName>
    </submittedName>
</protein>
<dbReference type="Pfam" id="PF01636">
    <property type="entry name" value="APH"/>
    <property type="match status" value="1"/>
</dbReference>
<dbReference type="Proteomes" id="UP001287356">
    <property type="component" value="Unassembled WGS sequence"/>
</dbReference>
<name>A0AAE0JT57_9PEZI</name>
<dbReference type="EMBL" id="JAULSN010000012">
    <property type="protein sequence ID" value="KAK3361349.1"/>
    <property type="molecule type" value="Genomic_DNA"/>
</dbReference>
<dbReference type="AlphaFoldDB" id="A0AAE0JT57"/>
<reference evidence="2" key="2">
    <citation type="submission" date="2023-06" db="EMBL/GenBank/DDBJ databases">
        <authorList>
            <consortium name="Lawrence Berkeley National Laboratory"/>
            <person name="Haridas S."/>
            <person name="Hensen N."/>
            <person name="Bonometti L."/>
            <person name="Westerberg I."/>
            <person name="Brannstrom I.O."/>
            <person name="Guillou S."/>
            <person name="Cros-Aarteil S."/>
            <person name="Calhoun S."/>
            <person name="Kuo A."/>
            <person name="Mondo S."/>
            <person name="Pangilinan J."/>
            <person name="Riley R."/>
            <person name="Labutti K."/>
            <person name="Andreopoulos B."/>
            <person name="Lipzen A."/>
            <person name="Chen C."/>
            <person name="Yanf M."/>
            <person name="Daum C."/>
            <person name="Ng V."/>
            <person name="Clum A."/>
            <person name="Steindorff A."/>
            <person name="Ohm R."/>
            <person name="Martin F."/>
            <person name="Silar P."/>
            <person name="Natvig D."/>
            <person name="Lalanne C."/>
            <person name="Gautier V."/>
            <person name="Ament-Velasquez S.L."/>
            <person name="Kruys A."/>
            <person name="Hutchinson M.I."/>
            <person name="Powell A.J."/>
            <person name="Barry K."/>
            <person name="Miller A.N."/>
            <person name="Grigoriev I.V."/>
            <person name="Debuchy R."/>
            <person name="Gladieux P."/>
            <person name="Thoren M.H."/>
            <person name="Johannesson H."/>
        </authorList>
    </citation>
    <scope>NUCLEOTIDE SEQUENCE</scope>
    <source>
        <strain evidence="2">CBS 958.72</strain>
    </source>
</reference>
<comment type="caution">
    <text evidence="2">The sequence shown here is derived from an EMBL/GenBank/DDBJ whole genome shotgun (WGS) entry which is preliminary data.</text>
</comment>
<reference evidence="2" key="1">
    <citation type="journal article" date="2023" name="Mol. Phylogenet. Evol.">
        <title>Genome-scale phylogeny and comparative genomics of the fungal order Sordariales.</title>
        <authorList>
            <person name="Hensen N."/>
            <person name="Bonometti L."/>
            <person name="Westerberg I."/>
            <person name="Brannstrom I.O."/>
            <person name="Guillou S."/>
            <person name="Cros-Aarteil S."/>
            <person name="Calhoun S."/>
            <person name="Haridas S."/>
            <person name="Kuo A."/>
            <person name="Mondo S."/>
            <person name="Pangilinan J."/>
            <person name="Riley R."/>
            <person name="LaButti K."/>
            <person name="Andreopoulos B."/>
            <person name="Lipzen A."/>
            <person name="Chen C."/>
            <person name="Yan M."/>
            <person name="Daum C."/>
            <person name="Ng V."/>
            <person name="Clum A."/>
            <person name="Steindorff A."/>
            <person name="Ohm R.A."/>
            <person name="Martin F."/>
            <person name="Silar P."/>
            <person name="Natvig D.O."/>
            <person name="Lalanne C."/>
            <person name="Gautier V."/>
            <person name="Ament-Velasquez S.L."/>
            <person name="Kruys A."/>
            <person name="Hutchinson M.I."/>
            <person name="Powell A.J."/>
            <person name="Barry K."/>
            <person name="Miller A.N."/>
            <person name="Grigoriev I.V."/>
            <person name="Debuchy R."/>
            <person name="Gladieux P."/>
            <person name="Hiltunen Thoren M."/>
            <person name="Johannesson H."/>
        </authorList>
    </citation>
    <scope>NUCLEOTIDE SEQUENCE</scope>
    <source>
        <strain evidence="2">CBS 958.72</strain>
    </source>
</reference>
<dbReference type="InterPro" id="IPR002575">
    <property type="entry name" value="Aminoglycoside_PTrfase"/>
</dbReference>
<organism evidence="2 3">
    <name type="scientific">Lasiosphaeria ovina</name>
    <dbReference type="NCBI Taxonomy" id="92902"/>
    <lineage>
        <taxon>Eukaryota</taxon>
        <taxon>Fungi</taxon>
        <taxon>Dikarya</taxon>
        <taxon>Ascomycota</taxon>
        <taxon>Pezizomycotina</taxon>
        <taxon>Sordariomycetes</taxon>
        <taxon>Sordariomycetidae</taxon>
        <taxon>Sordariales</taxon>
        <taxon>Lasiosphaeriaceae</taxon>
        <taxon>Lasiosphaeria</taxon>
    </lineage>
</organism>
<dbReference type="SUPFAM" id="SSF56112">
    <property type="entry name" value="Protein kinase-like (PK-like)"/>
    <property type="match status" value="1"/>
</dbReference>
<sequence length="458" mass="52868">MAPIDFLADKKATKRQQEFEEKVCNVIEDIVDFVVEQLSWTEAGQYNCCYTGRYNICLDISRVDGEARVIIRFPISGRIYGPWRDEKVRNEAMTLLYLAEHTTIPVPHLLSWGLSNESLHDLGPFLITDYMYGEDLEKILKKDEFSDTPDPAADNAKLDTIYEQIAGYMVQLSRLEFSKIGAISRDQTDPDAEWDVTGRPFTLDMNAANTIGSHPPRQFARTPSNDAAEYLTDRARYYQIHVKAQRNIAQDSLGSDPSTAAWSHLEARWRFGHAISAYSTEVRGPFRLFCDDLHPRNMLVDPKTLRITAVLDWEFTNAMPAQYAYDPPSWLLLREPAAWVVDGDVDEFKRLYVPRLNQFVCAVERAEQADPPTGNQPCLAVRMREAWDSRRFFFNLASRDSFGVDEIYWEVLHDHANVLVEMDPRMVGGRDTYIRKKIEQLREYEADEREEREQEKGL</sequence>
<dbReference type="PANTHER" id="PTHR21310">
    <property type="entry name" value="AMINOGLYCOSIDE PHOSPHOTRANSFERASE-RELATED-RELATED"/>
    <property type="match status" value="1"/>
</dbReference>
<dbReference type="PANTHER" id="PTHR21310:SF37">
    <property type="entry name" value="AMINOGLYCOSIDE PHOSPHOTRANSFERASE DOMAIN-CONTAINING PROTEIN"/>
    <property type="match status" value="1"/>
</dbReference>
<dbReference type="InterPro" id="IPR011009">
    <property type="entry name" value="Kinase-like_dom_sf"/>
</dbReference>
<gene>
    <name evidence="2" type="ORF">B0T24DRAFT_642993</name>
</gene>
<proteinExistence type="predicted"/>
<evidence type="ECO:0000313" key="3">
    <source>
        <dbReference type="Proteomes" id="UP001287356"/>
    </source>
</evidence>
<feature type="domain" description="Aminoglycoside phosphotransferase" evidence="1">
    <location>
        <begin position="68"/>
        <end position="321"/>
    </location>
</feature>
<keyword evidence="3" id="KW-1185">Reference proteome</keyword>
<dbReference type="InterPro" id="IPR051678">
    <property type="entry name" value="AGP_Transferase"/>
</dbReference>
<dbReference type="Gene3D" id="3.90.1200.10">
    <property type="match status" value="1"/>
</dbReference>